<keyword evidence="2" id="KW-1185">Reference proteome</keyword>
<dbReference type="OrthoDB" id="9157371at2"/>
<accession>A0A2S9GUF7</accession>
<proteinExistence type="predicted"/>
<comment type="caution">
    <text evidence="1">The sequence shown here is derived from an EMBL/GenBank/DDBJ whole genome shotgun (WGS) entry which is preliminary data.</text>
</comment>
<dbReference type="AlphaFoldDB" id="A0A2S9GUF7"/>
<protein>
    <submittedName>
        <fullName evidence="1">Uncharacterized protein</fullName>
    </submittedName>
</protein>
<sequence>MKHLSPQPVIVESHTTQKQDLRNEIATIAARFIAEDGATYAIAKQKAAQQVLGSSKINHDSLPDNSLIEQQVRLYNQLFFADSQPARLLYLRKLALTLLQELEQFNPHLTGAVLNGTAGEHSEIFIQLFVDNNKEVAIYLLNQRIQFEVSETLQGHQSRQQEAQETLSFMRANEVIHLVLFASDDVRRLSTKKMPRANASALQHLIEESLPT</sequence>
<evidence type="ECO:0000313" key="2">
    <source>
        <dbReference type="Proteomes" id="UP000237839"/>
    </source>
</evidence>
<organism evidence="1 2">
    <name type="scientific">Solimicrobium silvestre</name>
    <dbReference type="NCBI Taxonomy" id="2099400"/>
    <lineage>
        <taxon>Bacteria</taxon>
        <taxon>Pseudomonadati</taxon>
        <taxon>Pseudomonadota</taxon>
        <taxon>Betaproteobacteria</taxon>
        <taxon>Burkholderiales</taxon>
        <taxon>Oxalobacteraceae</taxon>
        <taxon>Solimicrobium</taxon>
    </lineage>
</organism>
<reference evidence="1 2" key="1">
    <citation type="submission" date="2018-02" db="EMBL/GenBank/DDBJ databases">
        <title>Solimicrobium silvestre gen. nov., sp. nov., isolated from alpine forest soil.</title>
        <authorList>
            <person name="Margesin R."/>
            <person name="Albuquerque L."/>
            <person name="Zhang D.-C."/>
            <person name="Froufe H.J.C."/>
            <person name="Severino R."/>
            <person name="Roxo I."/>
            <person name="Egas C."/>
            <person name="Da Costa M.S."/>
        </authorList>
    </citation>
    <scope>NUCLEOTIDE SEQUENCE [LARGE SCALE GENOMIC DNA]</scope>
    <source>
        <strain evidence="1 2">S20-91</strain>
    </source>
</reference>
<dbReference type="EMBL" id="PUGF01000024">
    <property type="protein sequence ID" value="PRC91344.1"/>
    <property type="molecule type" value="Genomic_DNA"/>
</dbReference>
<gene>
    <name evidence="1" type="ORF">S2091_3889</name>
</gene>
<dbReference type="RefSeq" id="WP_105533636.1">
    <property type="nucleotide sequence ID" value="NZ_PUGF01000024.1"/>
</dbReference>
<dbReference type="Proteomes" id="UP000237839">
    <property type="component" value="Unassembled WGS sequence"/>
</dbReference>
<evidence type="ECO:0000313" key="1">
    <source>
        <dbReference type="EMBL" id="PRC91344.1"/>
    </source>
</evidence>
<name>A0A2S9GUF7_9BURK</name>